<dbReference type="Proteomes" id="UP000569202">
    <property type="component" value="Unassembled WGS sequence"/>
</dbReference>
<dbReference type="AlphaFoldDB" id="A0A7Y2WC50"/>
<comment type="caution">
    <text evidence="3">The sequence shown here is derived from an EMBL/GenBank/DDBJ whole genome shotgun (WGS) entry which is preliminary data.</text>
</comment>
<dbReference type="Pfam" id="PF00535">
    <property type="entry name" value="Glycos_transf_2"/>
    <property type="match status" value="1"/>
</dbReference>
<name>A0A7Y2WC50_9GAMM</name>
<evidence type="ECO:0000259" key="2">
    <source>
        <dbReference type="Pfam" id="PF00535"/>
    </source>
</evidence>
<dbReference type="RefSeq" id="WP_171541170.1">
    <property type="nucleotide sequence ID" value="NZ_JABERL010000064.1"/>
</dbReference>
<keyword evidence="3" id="KW-0808">Transferase</keyword>
<protein>
    <submittedName>
        <fullName evidence="3">Glycosyltransferase family 2 protein</fullName>
    </submittedName>
</protein>
<dbReference type="PANTHER" id="PTHR22916:SF3">
    <property type="entry name" value="UDP-GLCNAC:BETAGAL BETA-1,3-N-ACETYLGLUCOSAMINYLTRANSFERASE-LIKE PROTEIN 1"/>
    <property type="match status" value="1"/>
</dbReference>
<dbReference type="InterPro" id="IPR001173">
    <property type="entry name" value="Glyco_trans_2-like"/>
</dbReference>
<evidence type="ECO:0000313" key="3">
    <source>
        <dbReference type="EMBL" id="NNH79041.1"/>
    </source>
</evidence>
<keyword evidence="1" id="KW-1133">Transmembrane helix</keyword>
<dbReference type="SUPFAM" id="SSF53448">
    <property type="entry name" value="Nucleotide-diphospho-sugar transferases"/>
    <property type="match status" value="1"/>
</dbReference>
<reference evidence="3 4" key="1">
    <citation type="submission" date="2020-04" db="EMBL/GenBank/DDBJ databases">
        <title>Acinetobacter Taxon 24.</title>
        <authorList>
            <person name="Nemec A."/>
            <person name="Radolfova-Krizova L."/>
            <person name="Higgins P.G."/>
            <person name="Spanelova P."/>
        </authorList>
    </citation>
    <scope>NUCLEOTIDE SEQUENCE [LARGE SCALE GENOMIC DNA]</scope>
    <source>
        <strain evidence="3 4">ANC 5380</strain>
    </source>
</reference>
<dbReference type="GO" id="GO:0016758">
    <property type="term" value="F:hexosyltransferase activity"/>
    <property type="evidence" value="ECO:0007669"/>
    <property type="project" value="UniProtKB-ARBA"/>
</dbReference>
<dbReference type="InterPro" id="IPR029044">
    <property type="entry name" value="Nucleotide-diphossugar_trans"/>
</dbReference>
<proteinExistence type="predicted"/>
<dbReference type="EMBL" id="JABERL010000064">
    <property type="protein sequence ID" value="NNH79041.1"/>
    <property type="molecule type" value="Genomic_DNA"/>
</dbReference>
<dbReference type="Gene3D" id="3.90.550.10">
    <property type="entry name" value="Spore Coat Polysaccharide Biosynthesis Protein SpsA, Chain A"/>
    <property type="match status" value="1"/>
</dbReference>
<gene>
    <name evidence="3" type="ORF">HLH17_15585</name>
</gene>
<accession>A0A7Y2WC50</accession>
<feature type="transmembrane region" description="Helical" evidence="1">
    <location>
        <begin position="20"/>
        <end position="39"/>
    </location>
</feature>
<organism evidence="3 4">
    <name type="scientific">Acinetobacter terrae</name>
    <dbReference type="NCBI Taxonomy" id="2731247"/>
    <lineage>
        <taxon>Bacteria</taxon>
        <taxon>Pseudomonadati</taxon>
        <taxon>Pseudomonadota</taxon>
        <taxon>Gammaproteobacteria</taxon>
        <taxon>Moraxellales</taxon>
        <taxon>Moraxellaceae</taxon>
        <taxon>Acinetobacter</taxon>
        <taxon>Acinetobacter Taxon 24</taxon>
    </lineage>
</organism>
<keyword evidence="1" id="KW-0812">Transmembrane</keyword>
<evidence type="ECO:0000256" key="1">
    <source>
        <dbReference type="SAM" id="Phobius"/>
    </source>
</evidence>
<keyword evidence="1" id="KW-0472">Membrane</keyword>
<sequence length="390" mass="46087">MHNLTDNIIKNAIKVRLGKLGYSFLVELLFYFYLIYRYLGFLAHLVKDIFATKVIPSIKEGKEVKLRQIQYGFENEVQMDLSIIIAAYNAENYIKKCIYSILEQDIKYNYEILVINDCSTDSTRESLEEFSHHKNIRIFNWKKNQGVSSARNFGIINSAGKYLMFLDCDDLLYNNCIKKSLDQAMNYNLDIVEFSYVRFQSEKTIDYNLTKSVSKPIIMSVHSKMLEFSSGYAWAKLYKRELFENIRFPEGVEFEDEIIHKIVFRLCNQYMHLGCVGYLYRDAPGSITKSIENKNLVWDHLYMIQYCVNETERLNLSIDNLFFRQLILESGLMMKNRSFYLNSPELLFIFSKLTDLLNECNKGFKLTIREKLILICIKNRYINAWKRIAF</sequence>
<feature type="domain" description="Glycosyltransferase 2-like" evidence="2">
    <location>
        <begin position="82"/>
        <end position="246"/>
    </location>
</feature>
<dbReference type="PANTHER" id="PTHR22916">
    <property type="entry name" value="GLYCOSYLTRANSFERASE"/>
    <property type="match status" value="1"/>
</dbReference>
<evidence type="ECO:0000313" key="4">
    <source>
        <dbReference type="Proteomes" id="UP000569202"/>
    </source>
</evidence>
<dbReference type="CDD" id="cd00761">
    <property type="entry name" value="Glyco_tranf_GTA_type"/>
    <property type="match status" value="1"/>
</dbReference>